<dbReference type="Proteomes" id="UP000295221">
    <property type="component" value="Unassembled WGS sequence"/>
</dbReference>
<reference evidence="7 8" key="1">
    <citation type="submission" date="2019-03" db="EMBL/GenBank/DDBJ databases">
        <title>Genomic Encyclopedia of Type Strains, Phase IV (KMG-IV): sequencing the most valuable type-strain genomes for metagenomic binning, comparative biology and taxonomic classification.</title>
        <authorList>
            <person name="Goeker M."/>
        </authorList>
    </citation>
    <scope>NUCLEOTIDE SEQUENCE [LARGE SCALE GENOMIC DNA]</scope>
    <source>
        <strain evidence="7 8">DSM 24179</strain>
    </source>
</reference>
<dbReference type="GO" id="GO:0016755">
    <property type="term" value="F:aminoacyltransferase activity"/>
    <property type="evidence" value="ECO:0007669"/>
    <property type="project" value="InterPro"/>
</dbReference>
<name>A0A4R2GMS5_9BACT</name>
<dbReference type="GO" id="GO:0008360">
    <property type="term" value="P:regulation of cell shape"/>
    <property type="evidence" value="ECO:0007669"/>
    <property type="project" value="UniProtKB-KW"/>
</dbReference>
<dbReference type="RefSeq" id="WP_132431180.1">
    <property type="nucleotide sequence ID" value="NZ_SLWK01000001.1"/>
</dbReference>
<keyword evidence="5" id="KW-0012">Acyltransferase</keyword>
<dbReference type="Gene3D" id="3.40.630.30">
    <property type="match status" value="1"/>
</dbReference>
<comment type="caution">
    <text evidence="7">The sequence shown here is derived from an EMBL/GenBank/DDBJ whole genome shotgun (WGS) entry which is preliminary data.</text>
</comment>
<dbReference type="InterPro" id="IPR050644">
    <property type="entry name" value="PG_Glycine_Bridge_Synth"/>
</dbReference>
<protein>
    <submittedName>
        <fullName evidence="7">Lipid II:glycine glycyltransferase (Peptidoglycan interpeptide bridge formation enzyme)</fullName>
    </submittedName>
</protein>
<evidence type="ECO:0000256" key="2">
    <source>
        <dbReference type="ARBA" id="ARBA00022679"/>
    </source>
</evidence>
<organism evidence="7 8">
    <name type="scientific">Natronoflexus pectinivorans</name>
    <dbReference type="NCBI Taxonomy" id="682526"/>
    <lineage>
        <taxon>Bacteria</taxon>
        <taxon>Pseudomonadati</taxon>
        <taxon>Bacteroidota</taxon>
        <taxon>Bacteroidia</taxon>
        <taxon>Marinilabiliales</taxon>
        <taxon>Marinilabiliaceae</taxon>
        <taxon>Natronoflexus</taxon>
    </lineage>
</organism>
<dbReference type="AlphaFoldDB" id="A0A4R2GMS5"/>
<keyword evidence="2 7" id="KW-0808">Transferase</keyword>
<evidence type="ECO:0000256" key="4">
    <source>
        <dbReference type="ARBA" id="ARBA00022984"/>
    </source>
</evidence>
<evidence type="ECO:0000256" key="5">
    <source>
        <dbReference type="ARBA" id="ARBA00023315"/>
    </source>
</evidence>
<dbReference type="EMBL" id="SLWK01000001">
    <property type="protein sequence ID" value="TCO10575.1"/>
    <property type="molecule type" value="Genomic_DNA"/>
</dbReference>
<keyword evidence="8" id="KW-1185">Reference proteome</keyword>
<comment type="similarity">
    <text evidence="1">Belongs to the FemABX family.</text>
</comment>
<evidence type="ECO:0000313" key="7">
    <source>
        <dbReference type="EMBL" id="TCO10575.1"/>
    </source>
</evidence>
<accession>A0A4R2GMS5</accession>
<keyword evidence="4" id="KW-0573">Peptidoglycan synthesis</keyword>
<dbReference type="PANTHER" id="PTHR36174:SF1">
    <property type="entry name" value="LIPID II:GLYCINE GLYCYLTRANSFERASE"/>
    <property type="match status" value="1"/>
</dbReference>
<dbReference type="InterPro" id="IPR003447">
    <property type="entry name" value="FEMABX"/>
</dbReference>
<evidence type="ECO:0000256" key="1">
    <source>
        <dbReference type="ARBA" id="ARBA00009943"/>
    </source>
</evidence>
<dbReference type="PROSITE" id="PS51191">
    <property type="entry name" value="FEMABX"/>
    <property type="match status" value="1"/>
</dbReference>
<evidence type="ECO:0000256" key="3">
    <source>
        <dbReference type="ARBA" id="ARBA00022960"/>
    </source>
</evidence>
<proteinExistence type="inferred from homology"/>
<keyword evidence="3" id="KW-0133">Cell shape</keyword>
<dbReference type="InterPro" id="IPR016181">
    <property type="entry name" value="Acyl_CoA_acyltransferase"/>
</dbReference>
<sequence>MLSEVCLKHQEEVFETPIIQQTAFWSEVKKRMGVDTKAFNFKSRTEKLYSKSDVKKTLLSDLLIIDQKIDSNYSIAYVPYGPELEPAMENQGVFLEELSESLRSYLPKNCIMIRYDLLWQSHWAAEDDYYDLEGNWIGPPAKNIQEMRLNYNTINWNLRKSLTNLLPSNTVFLNLRKSEEQILASMKPKTRYNIRLAERNGVNVKEHGMENLQIWYNLYKETSIRNGLYLHNIEYFRTVLTAKAKNTNSPAEVHLLVAEAGNVPLSAMFLVISGNRATYLYGASASNHKNYMGSYALQWKAIQMAKEKGCTDYDMFGVAPNPNPEHPMYGLYRFKTGFGGEIYHSMGSWDYPFKEEAYNYFTAKEMSSQGYYS</sequence>
<dbReference type="Pfam" id="PF02388">
    <property type="entry name" value="FemAB"/>
    <property type="match status" value="2"/>
</dbReference>
<evidence type="ECO:0000313" key="8">
    <source>
        <dbReference type="Proteomes" id="UP000295221"/>
    </source>
</evidence>
<dbReference type="GO" id="GO:0009252">
    <property type="term" value="P:peptidoglycan biosynthetic process"/>
    <property type="evidence" value="ECO:0007669"/>
    <property type="project" value="UniProtKB-KW"/>
</dbReference>
<dbReference type="GO" id="GO:0071555">
    <property type="term" value="P:cell wall organization"/>
    <property type="evidence" value="ECO:0007669"/>
    <property type="project" value="UniProtKB-KW"/>
</dbReference>
<dbReference type="OrthoDB" id="9785911at2"/>
<keyword evidence="6" id="KW-0961">Cell wall biogenesis/degradation</keyword>
<dbReference type="SUPFAM" id="SSF55729">
    <property type="entry name" value="Acyl-CoA N-acyltransferases (Nat)"/>
    <property type="match status" value="1"/>
</dbReference>
<dbReference type="PANTHER" id="PTHR36174">
    <property type="entry name" value="LIPID II:GLYCINE GLYCYLTRANSFERASE"/>
    <property type="match status" value="1"/>
</dbReference>
<evidence type="ECO:0000256" key="6">
    <source>
        <dbReference type="ARBA" id="ARBA00023316"/>
    </source>
</evidence>
<gene>
    <name evidence="7" type="ORF">EV194_101205</name>
</gene>